<evidence type="ECO:0000313" key="1">
    <source>
        <dbReference type="EMBL" id="PFG16232.1"/>
    </source>
</evidence>
<dbReference type="AlphaFoldDB" id="A0A2A9CRJ3"/>
<keyword evidence="2" id="KW-1185">Reference proteome</keyword>
<protein>
    <submittedName>
        <fullName evidence="1">Uncharacterized protein</fullName>
    </submittedName>
</protein>
<proteinExistence type="predicted"/>
<comment type="caution">
    <text evidence="1">The sequence shown here is derived from an EMBL/GenBank/DDBJ whole genome shotgun (WGS) entry which is preliminary data.</text>
</comment>
<organism evidence="1 2">
    <name type="scientific">Propionicimonas paludicola</name>
    <dbReference type="NCBI Taxonomy" id="185243"/>
    <lineage>
        <taxon>Bacteria</taxon>
        <taxon>Bacillati</taxon>
        <taxon>Actinomycetota</taxon>
        <taxon>Actinomycetes</taxon>
        <taxon>Propionibacteriales</taxon>
        <taxon>Nocardioidaceae</taxon>
        <taxon>Propionicimonas</taxon>
    </lineage>
</organism>
<name>A0A2A9CRJ3_9ACTN</name>
<reference evidence="1 2" key="1">
    <citation type="submission" date="2017-10" db="EMBL/GenBank/DDBJ databases">
        <title>Sequencing the genomes of 1000 actinobacteria strains.</title>
        <authorList>
            <person name="Klenk H.-P."/>
        </authorList>
    </citation>
    <scope>NUCLEOTIDE SEQUENCE [LARGE SCALE GENOMIC DNA]</scope>
    <source>
        <strain evidence="1 2">DSM 15597</strain>
    </source>
</reference>
<dbReference type="Proteomes" id="UP000226079">
    <property type="component" value="Unassembled WGS sequence"/>
</dbReference>
<dbReference type="EMBL" id="PDJC01000001">
    <property type="protein sequence ID" value="PFG16232.1"/>
    <property type="molecule type" value="Genomic_DNA"/>
</dbReference>
<accession>A0A2A9CRJ3</accession>
<sequence>MRQNANPEVPWATPARLPRLLRSARRSLNYQLLVLMIRLGVIQPAQVRVRAHR</sequence>
<evidence type="ECO:0000313" key="2">
    <source>
        <dbReference type="Proteomes" id="UP000226079"/>
    </source>
</evidence>
<gene>
    <name evidence="1" type="ORF">ATK74_0764</name>
</gene>
<dbReference type="RefSeq" id="WP_169923718.1">
    <property type="nucleotide sequence ID" value="NZ_PDJC01000001.1"/>
</dbReference>